<proteinExistence type="predicted"/>
<accession>A0ABS2KS74</accession>
<dbReference type="RefSeq" id="WP_204867673.1">
    <property type="nucleotide sequence ID" value="NZ_JAFBBK010000001.1"/>
</dbReference>
<keyword evidence="3" id="KW-1185">Reference proteome</keyword>
<reference evidence="2 3" key="1">
    <citation type="submission" date="2021-01" db="EMBL/GenBank/DDBJ databases">
        <title>Genomics of switchgrass bacterial isolates.</title>
        <authorList>
            <person name="Shade A."/>
        </authorList>
    </citation>
    <scope>NUCLEOTIDE SEQUENCE [LARGE SCALE GENOMIC DNA]</scope>
    <source>
        <strain evidence="2 3">PvP111</strain>
    </source>
</reference>
<dbReference type="Pfam" id="PF13830">
    <property type="entry name" value="DUF4192"/>
    <property type="match status" value="1"/>
</dbReference>
<evidence type="ECO:0000256" key="1">
    <source>
        <dbReference type="SAM" id="MobiDB-lite"/>
    </source>
</evidence>
<dbReference type="Proteomes" id="UP000703038">
    <property type="component" value="Unassembled WGS sequence"/>
</dbReference>
<sequence>MTRRPYPVPRHRSPSSATADHPVVTSVGDLIAAVPALLGFVPARSIVLICLSTGSPTVVEMCMRQDLSDRLDSPELADVIERCGEVCTREGLDAVVAVLITGSKFTMPYEVVADALRDTLDPRGIDLFGVHHVSHLAAGQRWRSLGGDPRCGTLPDPGSSQVAASRVMAGRQIRTSRSEIALLLQPVPESECERFRNSRLRVELEDGPVGHSDLLADTVVFLEALHASDELDHLTAARIMVAISTIAVRDAVLGLATTALGPTAEAVWVELTRRVSGPDRAHPATMLGAWAYLRGDGPLAGVALQTALTADPDYRFAQLLDTALQNGVRPTVVRELVLSARSLAEDLGVELPPDAE</sequence>
<dbReference type="EMBL" id="JAFBBK010000001">
    <property type="protein sequence ID" value="MBM7414806.1"/>
    <property type="molecule type" value="Genomic_DNA"/>
</dbReference>
<evidence type="ECO:0000313" key="3">
    <source>
        <dbReference type="Proteomes" id="UP000703038"/>
    </source>
</evidence>
<dbReference type="InterPro" id="IPR025447">
    <property type="entry name" value="DUF4192"/>
</dbReference>
<evidence type="ECO:0008006" key="4">
    <source>
        <dbReference type="Google" id="ProtNLM"/>
    </source>
</evidence>
<name>A0ABS2KS74_9NOCA</name>
<feature type="compositionally biased region" description="Basic residues" evidence="1">
    <location>
        <begin position="1"/>
        <end position="13"/>
    </location>
</feature>
<feature type="region of interest" description="Disordered" evidence="1">
    <location>
        <begin position="1"/>
        <end position="20"/>
    </location>
</feature>
<evidence type="ECO:0000313" key="2">
    <source>
        <dbReference type="EMBL" id="MBM7414806.1"/>
    </source>
</evidence>
<organism evidence="2 3">
    <name type="scientific">Rhodococcoides corynebacterioides</name>
    <dbReference type="NCBI Taxonomy" id="53972"/>
    <lineage>
        <taxon>Bacteria</taxon>
        <taxon>Bacillati</taxon>
        <taxon>Actinomycetota</taxon>
        <taxon>Actinomycetes</taxon>
        <taxon>Mycobacteriales</taxon>
        <taxon>Nocardiaceae</taxon>
        <taxon>Rhodococcoides</taxon>
    </lineage>
</organism>
<gene>
    <name evidence="2" type="ORF">JOE42_001539</name>
</gene>
<protein>
    <recommendedName>
        <fullName evidence="4">DUF4192 domain-containing protein</fullName>
    </recommendedName>
</protein>
<comment type="caution">
    <text evidence="2">The sequence shown here is derived from an EMBL/GenBank/DDBJ whole genome shotgun (WGS) entry which is preliminary data.</text>
</comment>